<dbReference type="EMBL" id="BJCC01000008">
    <property type="protein sequence ID" value="GCF93106.1"/>
    <property type="molecule type" value="Genomic_DNA"/>
</dbReference>
<evidence type="ECO:0000313" key="9">
    <source>
        <dbReference type="Proteomes" id="UP000290567"/>
    </source>
</evidence>
<organism evidence="8 9">
    <name type="scientific">Enterococcus florum</name>
    <dbReference type="NCBI Taxonomy" id="2480627"/>
    <lineage>
        <taxon>Bacteria</taxon>
        <taxon>Bacillati</taxon>
        <taxon>Bacillota</taxon>
        <taxon>Bacilli</taxon>
        <taxon>Lactobacillales</taxon>
        <taxon>Enterococcaceae</taxon>
        <taxon>Enterococcus</taxon>
    </lineage>
</organism>
<keyword evidence="3" id="KW-0808">Transferase</keyword>
<name>A0A4P5P6S0_9ENTE</name>
<keyword evidence="9" id="KW-1185">Reference proteome</keyword>
<sequence>MLNEQLVQDAMQIILHAGDARKYCMEALKAIESDDFETAEEKMYLANKEIVQAHHIQTDVITAETSGKAGQYSVLFAHAQDTLMTIYSELNIAKRMLAIFKKYDQRIQQIEYQMKGREEHE</sequence>
<dbReference type="Proteomes" id="UP000290567">
    <property type="component" value="Unassembled WGS sequence"/>
</dbReference>
<protein>
    <submittedName>
        <fullName evidence="8">PTS lactose transporter subunit IIA</fullName>
    </submittedName>
</protein>
<evidence type="ECO:0000256" key="7">
    <source>
        <dbReference type="PROSITE-ProRule" id="PRU00418"/>
    </source>
</evidence>
<dbReference type="OrthoDB" id="350602at2"/>
<dbReference type="PANTHER" id="PTHR34382">
    <property type="entry name" value="PTS SYSTEM N,N'-DIACETYLCHITOBIOSE-SPECIFIC EIIA COMPONENT"/>
    <property type="match status" value="1"/>
</dbReference>
<keyword evidence="2" id="KW-0762">Sugar transport</keyword>
<dbReference type="AlphaFoldDB" id="A0A4P5P6S0"/>
<gene>
    <name evidence="8" type="ORF">NRIC_09970</name>
</gene>
<keyword evidence="6" id="KW-0479">Metal-binding</keyword>
<evidence type="ECO:0000256" key="3">
    <source>
        <dbReference type="ARBA" id="ARBA00022679"/>
    </source>
</evidence>
<proteinExistence type="predicted"/>
<dbReference type="RefSeq" id="WP_146621578.1">
    <property type="nucleotide sequence ID" value="NZ_BJCC01000008.1"/>
</dbReference>
<keyword evidence="6" id="KW-0460">Magnesium</keyword>
<feature type="modified residue" description="Phosphohistidine; by HPr" evidence="7">
    <location>
        <position position="78"/>
    </location>
</feature>
<dbReference type="PROSITE" id="PS51095">
    <property type="entry name" value="PTS_EIIA_TYPE_3"/>
    <property type="match status" value="1"/>
</dbReference>
<reference evidence="9" key="1">
    <citation type="submission" date="2019-02" db="EMBL/GenBank/DDBJ databases">
        <title>Draft genome sequence of Enterococcus sp. Gos25-1.</title>
        <authorList>
            <person name="Tanaka N."/>
            <person name="Shiwa Y."/>
            <person name="Fujita N."/>
        </authorList>
    </citation>
    <scope>NUCLEOTIDE SEQUENCE [LARGE SCALE GENOMIC DNA]</scope>
    <source>
        <strain evidence="9">Gos25-1</strain>
    </source>
</reference>
<keyword evidence="4" id="KW-0598">Phosphotransferase system</keyword>
<feature type="active site" description="Tele-phosphohistidine intermediate" evidence="5">
    <location>
        <position position="78"/>
    </location>
</feature>
<dbReference type="InterPro" id="IPR036542">
    <property type="entry name" value="PTS_IIA_lac/cel_sf"/>
</dbReference>
<evidence type="ECO:0000313" key="8">
    <source>
        <dbReference type="EMBL" id="GCF93106.1"/>
    </source>
</evidence>
<dbReference type="GO" id="GO:0016740">
    <property type="term" value="F:transferase activity"/>
    <property type="evidence" value="ECO:0007669"/>
    <property type="project" value="UniProtKB-KW"/>
</dbReference>
<dbReference type="CDD" id="cd00215">
    <property type="entry name" value="PTS_IIA_lac"/>
    <property type="match status" value="1"/>
</dbReference>
<dbReference type="Gene3D" id="1.20.58.80">
    <property type="entry name" value="Phosphotransferase system, lactose/cellobiose-type IIA subunit"/>
    <property type="match status" value="1"/>
</dbReference>
<dbReference type="Pfam" id="PF02255">
    <property type="entry name" value="PTS_IIA"/>
    <property type="match status" value="1"/>
</dbReference>
<keyword evidence="1" id="KW-0813">Transport</keyword>
<dbReference type="GO" id="GO:0046872">
    <property type="term" value="F:metal ion binding"/>
    <property type="evidence" value="ECO:0007669"/>
    <property type="project" value="UniProtKB-KW"/>
</dbReference>
<feature type="binding site" evidence="6">
    <location>
        <position position="81"/>
    </location>
    <ligand>
        <name>Mg(2+)</name>
        <dbReference type="ChEBI" id="CHEBI:18420"/>
        <note>ligand shared between all trimeric partners</note>
    </ligand>
</feature>
<dbReference type="PANTHER" id="PTHR34382:SF7">
    <property type="entry name" value="PTS SYSTEM N,N'-DIACETYLCHITOBIOSE-SPECIFIC EIIA COMPONENT"/>
    <property type="match status" value="1"/>
</dbReference>
<dbReference type="SUPFAM" id="SSF46973">
    <property type="entry name" value="Enzyme IIa from lactose specific PTS, IIa-lac"/>
    <property type="match status" value="1"/>
</dbReference>
<evidence type="ECO:0000256" key="6">
    <source>
        <dbReference type="PIRSR" id="PIRSR000699-2"/>
    </source>
</evidence>
<evidence type="ECO:0000256" key="5">
    <source>
        <dbReference type="PIRSR" id="PIRSR000699-1"/>
    </source>
</evidence>
<dbReference type="GO" id="GO:0009401">
    <property type="term" value="P:phosphoenolpyruvate-dependent sugar phosphotransferase system"/>
    <property type="evidence" value="ECO:0007669"/>
    <property type="project" value="UniProtKB-KW"/>
</dbReference>
<comment type="cofactor">
    <cofactor evidence="6">
        <name>Mg(2+)</name>
        <dbReference type="ChEBI" id="CHEBI:18420"/>
    </cofactor>
    <text evidence="6">Binds 1 Mg(2+) ion per trimer.</text>
</comment>
<evidence type="ECO:0000256" key="1">
    <source>
        <dbReference type="ARBA" id="ARBA00022448"/>
    </source>
</evidence>
<dbReference type="InterPro" id="IPR003188">
    <property type="entry name" value="PTS_IIA_lac/cel"/>
</dbReference>
<dbReference type="PIRSF" id="PIRSF000699">
    <property type="entry name" value="PTS_IILac_III"/>
    <property type="match status" value="1"/>
</dbReference>
<evidence type="ECO:0000256" key="4">
    <source>
        <dbReference type="ARBA" id="ARBA00022683"/>
    </source>
</evidence>
<accession>A0A4P5P6S0</accession>
<evidence type="ECO:0000256" key="2">
    <source>
        <dbReference type="ARBA" id="ARBA00022597"/>
    </source>
</evidence>
<comment type="caution">
    <text evidence="8">The sequence shown here is derived from an EMBL/GenBank/DDBJ whole genome shotgun (WGS) entry which is preliminary data.</text>
</comment>